<dbReference type="SUPFAM" id="SSF53067">
    <property type="entry name" value="Actin-like ATPase domain"/>
    <property type="match status" value="1"/>
</dbReference>
<reference evidence="4 5" key="1">
    <citation type="submission" date="2018-04" db="EMBL/GenBank/DDBJ databases">
        <title>Brenneria corticis sp.nov.</title>
        <authorList>
            <person name="Li Y."/>
        </authorList>
    </citation>
    <scope>NUCLEOTIDE SEQUENCE [LARGE SCALE GENOMIC DNA]</scope>
    <source>
        <strain evidence="4 5">CFCC 11842</strain>
    </source>
</reference>
<organism evidence="4 5">
    <name type="scientific">Brenneria corticis</name>
    <dbReference type="NCBI Taxonomy" id="2173106"/>
    <lineage>
        <taxon>Bacteria</taxon>
        <taxon>Pseudomonadati</taxon>
        <taxon>Pseudomonadota</taxon>
        <taxon>Gammaproteobacteria</taxon>
        <taxon>Enterobacterales</taxon>
        <taxon>Pectobacteriaceae</taxon>
        <taxon>Brenneria</taxon>
    </lineage>
</organism>
<dbReference type="InterPro" id="IPR045079">
    <property type="entry name" value="Oxoprolinase-like"/>
</dbReference>
<dbReference type="PANTHER" id="PTHR11365:SF23">
    <property type="entry name" value="HYPOTHETICAL 5-OXOPROLINASE (EUROFUNG)-RELATED"/>
    <property type="match status" value="1"/>
</dbReference>
<keyword evidence="5" id="KW-1185">Reference proteome</keyword>
<accession>A0A2U1UCS3</accession>
<comment type="caution">
    <text evidence="4">The sequence shown here is derived from an EMBL/GenBank/DDBJ whole genome shotgun (WGS) entry which is preliminary data.</text>
</comment>
<evidence type="ECO:0000313" key="5">
    <source>
        <dbReference type="Proteomes" id="UP000296159"/>
    </source>
</evidence>
<dbReference type="Proteomes" id="UP000296159">
    <property type="component" value="Unassembled WGS sequence"/>
</dbReference>
<evidence type="ECO:0000259" key="3">
    <source>
        <dbReference type="Pfam" id="PF19278"/>
    </source>
</evidence>
<dbReference type="EMBL" id="QDKH01000001">
    <property type="protein sequence ID" value="PWC19480.1"/>
    <property type="molecule type" value="Genomic_DNA"/>
</dbReference>
<feature type="domain" description="Hydantoinase A/oxoprolinase" evidence="1">
    <location>
        <begin position="208"/>
        <end position="502"/>
    </location>
</feature>
<feature type="domain" description="Acetophenone carboxylase-like C-terminal" evidence="3">
    <location>
        <begin position="519"/>
        <end position="689"/>
    </location>
</feature>
<dbReference type="InterPro" id="IPR049517">
    <property type="entry name" value="ACX-like_C"/>
</dbReference>
<sequence length="706" mass="76022">MSVPDVSSKPRLAVDVGGTFTDVVLLDGDTSFTTKVLTTTSSPERGVLDGTQEVLRRAGREPADVGLVILGTTLATNALIERKGARTALITTQGFRDLVEIGLEDRFAQYDIFLHKPSPLVARRWRFGIAERIDARGHILTPLDEAAVHQLAQTLKREEIDSVAIVYLQSFTNPAHERRTAEILRQWLPDLAITLSSDVCPEIREYERLSTACANAYVQPLVAGYLTRLEQILSAKGLNAPLFLMTSGGGITTLATGIDQPVRLVESGPAGGAILTRLTGEQLQTPQVLSFDMGGTTAKICFIDDYQPQISRSFEFGRVHRYQKGSGLPVRIPVIEMVEIGAGGGSIARIDTLGRVQVGPDSAGSQPGPVSYQLGGTQVTITDANVRLGIIDPATFAQGKITLNPQLAAQAIAQQIGEPLSLNTDLAALAVTEIVAENMANAARVHATELGKQVENYTLVAFGGAAPLHAARLARKLGIRRVVIPHSAGVGSALGFLSAPIAYQAVRSFYQRLARLDQQAVETLLRDLENQARDIVRQASGDDAPLSLRRIVYLRYAGQGHEVPVELPQGPLTAAAVDELQRRFTAVYRQLYGRSLDHVAVEAISWTVTVSTLSAPVAGRPETRPHDVLAPDENGERREVLLANQSARLQAPVFARRDLPPRTAVRGPALIAEAETTTVVESGFIAWLTAEGHLLLEEEQTGGAQP</sequence>
<dbReference type="InterPro" id="IPR043129">
    <property type="entry name" value="ATPase_NBD"/>
</dbReference>
<evidence type="ECO:0000259" key="2">
    <source>
        <dbReference type="Pfam" id="PF05378"/>
    </source>
</evidence>
<dbReference type="GO" id="GO:0017168">
    <property type="term" value="F:5-oxoprolinase (ATP-hydrolyzing) activity"/>
    <property type="evidence" value="ECO:0007669"/>
    <property type="project" value="TreeGrafter"/>
</dbReference>
<proteinExistence type="predicted"/>
<dbReference type="Pfam" id="PF05378">
    <property type="entry name" value="Hydant_A_N"/>
    <property type="match status" value="1"/>
</dbReference>
<protein>
    <submittedName>
        <fullName evidence="4">Methylhydantoinase</fullName>
    </submittedName>
</protein>
<dbReference type="AlphaFoldDB" id="A0A2U1UCS3"/>
<feature type="domain" description="Hydantoinase/oxoprolinase N-terminal" evidence="2">
    <location>
        <begin position="11"/>
        <end position="186"/>
    </location>
</feature>
<dbReference type="RefSeq" id="WP_136164553.1">
    <property type="nucleotide sequence ID" value="NZ_KZ819071.1"/>
</dbReference>
<dbReference type="Pfam" id="PF01968">
    <property type="entry name" value="Hydantoinase_A"/>
    <property type="match status" value="1"/>
</dbReference>
<dbReference type="InterPro" id="IPR002821">
    <property type="entry name" value="Hydantoinase_A"/>
</dbReference>
<gene>
    <name evidence="4" type="ORF">DDT56_00430</name>
</gene>
<dbReference type="GO" id="GO:0006749">
    <property type="term" value="P:glutathione metabolic process"/>
    <property type="evidence" value="ECO:0007669"/>
    <property type="project" value="TreeGrafter"/>
</dbReference>
<dbReference type="GO" id="GO:0005829">
    <property type="term" value="C:cytosol"/>
    <property type="evidence" value="ECO:0007669"/>
    <property type="project" value="TreeGrafter"/>
</dbReference>
<evidence type="ECO:0000313" key="4">
    <source>
        <dbReference type="EMBL" id="PWC19480.1"/>
    </source>
</evidence>
<dbReference type="Pfam" id="PF19278">
    <property type="entry name" value="Hydant_A_C"/>
    <property type="match status" value="1"/>
</dbReference>
<evidence type="ECO:0000259" key="1">
    <source>
        <dbReference type="Pfam" id="PF01968"/>
    </source>
</evidence>
<name>A0A2U1UCS3_9GAMM</name>
<dbReference type="PANTHER" id="PTHR11365">
    <property type="entry name" value="5-OXOPROLINASE RELATED"/>
    <property type="match status" value="1"/>
</dbReference>
<dbReference type="InterPro" id="IPR008040">
    <property type="entry name" value="Hydant_A_N"/>
</dbReference>